<dbReference type="AlphaFoldDB" id="J3P3D3"/>
<reference evidence="4" key="4">
    <citation type="journal article" date="2015" name="G3 (Bethesda)">
        <title>Genome sequences of three phytopathogenic species of the Magnaporthaceae family of fungi.</title>
        <authorList>
            <person name="Okagaki L.H."/>
            <person name="Nunes C.C."/>
            <person name="Sailsbery J."/>
            <person name="Clay B."/>
            <person name="Brown D."/>
            <person name="John T."/>
            <person name="Oh Y."/>
            <person name="Young N."/>
            <person name="Fitzgerald M."/>
            <person name="Haas B.J."/>
            <person name="Zeng Q."/>
            <person name="Young S."/>
            <person name="Adiconis X."/>
            <person name="Fan L."/>
            <person name="Levin J.Z."/>
            <person name="Mitchell T.K."/>
            <person name="Okubara P.A."/>
            <person name="Farman M.L."/>
            <person name="Kohn L.M."/>
            <person name="Birren B."/>
            <person name="Ma L.-J."/>
            <person name="Dean R.A."/>
        </authorList>
    </citation>
    <scope>NUCLEOTIDE SEQUENCE</scope>
    <source>
        <strain evidence="4">R3-111a-1</strain>
    </source>
</reference>
<feature type="region of interest" description="Disordered" evidence="1">
    <location>
        <begin position="983"/>
        <end position="1014"/>
    </location>
</feature>
<feature type="region of interest" description="Disordered" evidence="1">
    <location>
        <begin position="684"/>
        <end position="712"/>
    </location>
</feature>
<dbReference type="OrthoDB" id="4721035at2759"/>
<keyword evidence="2" id="KW-0812">Transmembrane</keyword>
<evidence type="ECO:0000256" key="2">
    <source>
        <dbReference type="SAM" id="Phobius"/>
    </source>
</evidence>
<feature type="transmembrane region" description="Helical" evidence="2">
    <location>
        <begin position="242"/>
        <end position="266"/>
    </location>
</feature>
<feature type="compositionally biased region" description="Gly residues" evidence="1">
    <location>
        <begin position="928"/>
        <end position="941"/>
    </location>
</feature>
<feature type="compositionally biased region" description="Basic and acidic residues" evidence="1">
    <location>
        <begin position="701"/>
        <end position="712"/>
    </location>
</feature>
<feature type="compositionally biased region" description="Polar residues" evidence="1">
    <location>
        <begin position="1005"/>
        <end position="1014"/>
    </location>
</feature>
<feature type="region of interest" description="Disordered" evidence="1">
    <location>
        <begin position="1"/>
        <end position="151"/>
    </location>
</feature>
<dbReference type="STRING" id="644352.J3P3D3"/>
<protein>
    <submittedName>
        <fullName evidence="3 4">Uncharacterized protein</fullName>
    </submittedName>
</protein>
<reference evidence="4" key="5">
    <citation type="submission" date="2018-04" db="UniProtKB">
        <authorList>
            <consortium name="EnsemblFungi"/>
        </authorList>
    </citation>
    <scope>IDENTIFICATION</scope>
    <source>
        <strain evidence="4">R3-111a-1</strain>
    </source>
</reference>
<reference evidence="5" key="1">
    <citation type="submission" date="2010-07" db="EMBL/GenBank/DDBJ databases">
        <title>The genome sequence of Gaeumannomyces graminis var. tritici strain R3-111a-1.</title>
        <authorList>
            <consortium name="The Broad Institute Genome Sequencing Platform"/>
            <person name="Ma L.-J."/>
            <person name="Dead R."/>
            <person name="Young S."/>
            <person name="Zeng Q."/>
            <person name="Koehrsen M."/>
            <person name="Alvarado L."/>
            <person name="Berlin A."/>
            <person name="Chapman S.B."/>
            <person name="Chen Z."/>
            <person name="Freedman E."/>
            <person name="Gellesch M."/>
            <person name="Goldberg J."/>
            <person name="Griggs A."/>
            <person name="Gujja S."/>
            <person name="Heilman E.R."/>
            <person name="Heiman D."/>
            <person name="Hepburn T."/>
            <person name="Howarth C."/>
            <person name="Jen D."/>
            <person name="Larson L."/>
            <person name="Mehta T."/>
            <person name="Neiman D."/>
            <person name="Pearson M."/>
            <person name="Roberts A."/>
            <person name="Saif S."/>
            <person name="Shea T."/>
            <person name="Shenoy N."/>
            <person name="Sisk P."/>
            <person name="Stolte C."/>
            <person name="Sykes S."/>
            <person name="Walk T."/>
            <person name="White J."/>
            <person name="Yandava C."/>
            <person name="Haas B."/>
            <person name="Nusbaum C."/>
            <person name="Birren B."/>
        </authorList>
    </citation>
    <scope>NUCLEOTIDE SEQUENCE [LARGE SCALE GENOMIC DNA]</scope>
    <source>
        <strain evidence="5">R3-111a-1</strain>
    </source>
</reference>
<evidence type="ECO:0000313" key="5">
    <source>
        <dbReference type="Proteomes" id="UP000006039"/>
    </source>
</evidence>
<dbReference type="Proteomes" id="UP000006039">
    <property type="component" value="Unassembled WGS sequence"/>
</dbReference>
<keyword evidence="2" id="KW-1133">Transmembrane helix</keyword>
<dbReference type="eggNOG" id="ENOG502SHT7">
    <property type="taxonomic scope" value="Eukaryota"/>
</dbReference>
<keyword evidence="5" id="KW-1185">Reference proteome</keyword>
<accession>J3P3D3</accession>
<feature type="region of interest" description="Disordered" evidence="1">
    <location>
        <begin position="918"/>
        <end position="969"/>
    </location>
</feature>
<organism evidence="3">
    <name type="scientific">Gaeumannomyces tritici (strain R3-111a-1)</name>
    <name type="common">Wheat and barley take-all root rot fungus</name>
    <name type="synonym">Gaeumannomyces graminis var. tritici</name>
    <dbReference type="NCBI Taxonomy" id="644352"/>
    <lineage>
        <taxon>Eukaryota</taxon>
        <taxon>Fungi</taxon>
        <taxon>Dikarya</taxon>
        <taxon>Ascomycota</taxon>
        <taxon>Pezizomycotina</taxon>
        <taxon>Sordariomycetes</taxon>
        <taxon>Sordariomycetidae</taxon>
        <taxon>Magnaporthales</taxon>
        <taxon>Magnaporthaceae</taxon>
        <taxon>Gaeumannomyces</taxon>
    </lineage>
</organism>
<name>J3P3D3_GAET3</name>
<reference evidence="3" key="2">
    <citation type="submission" date="2010-07" db="EMBL/GenBank/DDBJ databases">
        <authorList>
            <consortium name="The Broad Institute Genome Sequencing Platform"/>
            <consortium name="Broad Institute Genome Sequencing Center for Infectious Disease"/>
            <person name="Ma L.-J."/>
            <person name="Dead R."/>
            <person name="Young S."/>
            <person name="Zeng Q."/>
            <person name="Koehrsen M."/>
            <person name="Alvarado L."/>
            <person name="Berlin A."/>
            <person name="Chapman S.B."/>
            <person name="Chen Z."/>
            <person name="Freedman E."/>
            <person name="Gellesch M."/>
            <person name="Goldberg J."/>
            <person name="Griggs A."/>
            <person name="Gujja S."/>
            <person name="Heilman E.R."/>
            <person name="Heiman D."/>
            <person name="Hepburn T."/>
            <person name="Howarth C."/>
            <person name="Jen D."/>
            <person name="Larson L."/>
            <person name="Mehta T."/>
            <person name="Neiman D."/>
            <person name="Pearson M."/>
            <person name="Roberts A."/>
            <person name="Saif S."/>
            <person name="Shea T."/>
            <person name="Shenoy N."/>
            <person name="Sisk P."/>
            <person name="Stolte C."/>
            <person name="Sykes S."/>
            <person name="Walk T."/>
            <person name="White J."/>
            <person name="Yandava C."/>
            <person name="Haas B."/>
            <person name="Nusbaum C."/>
            <person name="Birren B."/>
        </authorList>
    </citation>
    <scope>NUCLEOTIDE SEQUENCE</scope>
    <source>
        <strain evidence="3">R3-111a-1</strain>
    </source>
</reference>
<evidence type="ECO:0000313" key="4">
    <source>
        <dbReference type="EnsemblFungi" id="EJT74175"/>
    </source>
</evidence>
<dbReference type="RefSeq" id="XP_009224119.1">
    <property type="nucleotide sequence ID" value="XM_009225855.1"/>
</dbReference>
<feature type="region of interest" description="Disordered" evidence="1">
    <location>
        <begin position="894"/>
        <end position="913"/>
    </location>
</feature>
<dbReference type="EMBL" id="GL385398">
    <property type="protein sequence ID" value="EJT74175.1"/>
    <property type="molecule type" value="Genomic_DNA"/>
</dbReference>
<reference evidence="3" key="3">
    <citation type="submission" date="2010-09" db="EMBL/GenBank/DDBJ databases">
        <title>Annotation of Gaeumannomyces graminis var. tritici R3-111a-1.</title>
        <authorList>
            <consortium name="The Broad Institute Genome Sequencing Platform"/>
            <person name="Ma L.-J."/>
            <person name="Dead R."/>
            <person name="Young S.K."/>
            <person name="Zeng Q."/>
            <person name="Gargeya S."/>
            <person name="Fitzgerald M."/>
            <person name="Haas B."/>
            <person name="Abouelleil A."/>
            <person name="Alvarado L."/>
            <person name="Arachchi H.M."/>
            <person name="Berlin A."/>
            <person name="Brown A."/>
            <person name="Chapman S.B."/>
            <person name="Chen Z."/>
            <person name="Dunbar C."/>
            <person name="Freedman E."/>
            <person name="Gearin G."/>
            <person name="Gellesch M."/>
            <person name="Goldberg J."/>
            <person name="Griggs A."/>
            <person name="Gujja S."/>
            <person name="Heiman D."/>
            <person name="Howarth C."/>
            <person name="Larson L."/>
            <person name="Lui A."/>
            <person name="MacDonald P.J.P."/>
            <person name="Mehta T."/>
            <person name="Montmayeur A."/>
            <person name="Murphy C."/>
            <person name="Neiman D."/>
            <person name="Pearson M."/>
            <person name="Priest M."/>
            <person name="Roberts A."/>
            <person name="Saif S."/>
            <person name="Shea T."/>
            <person name="Shenoy N."/>
            <person name="Sisk P."/>
            <person name="Stolte C."/>
            <person name="Sykes S."/>
            <person name="Yandava C."/>
            <person name="Wortman J."/>
            <person name="Nusbaum C."/>
            <person name="Birren B."/>
        </authorList>
    </citation>
    <scope>NUCLEOTIDE SEQUENCE</scope>
    <source>
        <strain evidence="3">R3-111a-1</strain>
    </source>
</reference>
<dbReference type="HOGENOM" id="CLU_012014_1_0_1"/>
<keyword evidence="2" id="KW-0472">Membrane</keyword>
<sequence length="1014" mass="110093">MDQDPNAPARAWQPTAPQSERRTGSWSRNGGGSEHLTEVSAVSDALGIEMHPSASYASPDPATSSPYASPAQAPRPDRPLLSSPRSATSARFHRHASSTQYAAVPGDMGAIDEQRPSPAASQVRFVSEKPEVEQQQQQQQRHHASENKNNPFAFEQVDLGTGQYDGARDGQRGNPVEGMYATGVYAPAAPPGPYNYPNSGFSQSTDFADAHFMDTYHDRVTRNCLSTAEVERRPSDGWPITVLLLSLYSTCASVAWLVIACLKPTWKFVGSGPGAFEPANATMVSALIAKTIEISFITVFVTFLGQVISRRALSGRNQGVTLAELTLRNMVIQPGTLLTRNDSVRYTARTILGLIAMLATLGATFYTTASDAMVSPKLAFGSWGQRSLTGQIAASYANPNYMKQQCKTPVRSDDDKSGDSCLDVHFSGTSYHNLMEFMAAWEIISSNGSNLAQHLGSRPRGTANLFPNTTLVSAWIETDKGNISSEFEKHSLIINEVTLAMPHPGVYFAATDPLNGIPQPKDLGGVGEYSLRASVVSPAVNVKCVDMSKKDLAPLVYTEWPHADPVKTGVGNQTMGNITTWAKGVPSLSDDEYYNTTIVDDLFLWGKEHGRRPPIFRMFPADYNIVTNATPALWAQKAMYVLGKSPKTANYTLCQLESFLTPNCSTRFDVSGIKGGRMTAHCEDPDDEDAYHRKHAMNPDPQRRKEQWGPRGDWRNVADQMQLAVNLNGGEQNNNASNARLLTQLAVVPRDDGGPLGMPVLRPSMAEGLAVLFSSTLVMGAVDTPFGPDWQYDKPALGLPARQAFEASVRQQGYQSSHADRWQGVFYVVLAIVVVVNFVSLAFFVFSWRMRLTTDYSEPANLFAVALMSPPSHQFTGYCGSGVEGRALSVPWRVVGSPDHGGPGGADDDIDELCRPETDAEDSDATLGRGGNGNGNGGYAGASGFRPHQHQHPHMGMASGRDGPGGRPLHFYFRHAGNPVKGKWKGTEVGETPNLSAPQPAGTYQRLQNRKSWL</sequence>
<feature type="transmembrane region" description="Helical" evidence="2">
    <location>
        <begin position="346"/>
        <end position="366"/>
    </location>
</feature>
<feature type="transmembrane region" description="Helical" evidence="2">
    <location>
        <begin position="286"/>
        <end position="308"/>
    </location>
</feature>
<gene>
    <name evidence="4" type="primary">20348478</name>
    <name evidence="3" type="ORF">GGTG_08020</name>
</gene>
<feature type="transmembrane region" description="Helical" evidence="2">
    <location>
        <begin position="825"/>
        <end position="846"/>
    </location>
</feature>
<evidence type="ECO:0000256" key="1">
    <source>
        <dbReference type="SAM" id="MobiDB-lite"/>
    </source>
</evidence>
<proteinExistence type="predicted"/>
<evidence type="ECO:0000313" key="3">
    <source>
        <dbReference type="EMBL" id="EJT74175.1"/>
    </source>
</evidence>
<dbReference type="VEuPathDB" id="FungiDB:GGTG_08020"/>
<dbReference type="GeneID" id="20348478"/>
<dbReference type="EnsemblFungi" id="EJT74175">
    <property type="protein sequence ID" value="EJT74175"/>
    <property type="gene ID" value="GGTG_08020"/>
</dbReference>